<dbReference type="GO" id="GO:0016042">
    <property type="term" value="P:lipid catabolic process"/>
    <property type="evidence" value="ECO:0007669"/>
    <property type="project" value="UniProtKB-KW"/>
</dbReference>
<keyword evidence="1" id="KW-0378">Hydrolase</keyword>
<proteinExistence type="predicted"/>
<evidence type="ECO:0000256" key="3">
    <source>
        <dbReference type="ARBA" id="ARBA00023098"/>
    </source>
</evidence>
<comment type="caution">
    <text evidence="4">The sequence shown here is derived from an EMBL/GenBank/DDBJ whole genome shotgun (WGS) entry which is preliminary data.</text>
</comment>
<dbReference type="Pfam" id="PF03403">
    <property type="entry name" value="PAF-AH_p_II"/>
    <property type="match status" value="1"/>
</dbReference>
<dbReference type="AlphaFoldDB" id="A0A2W1JTV7"/>
<dbReference type="EMBL" id="PQWO01000006">
    <property type="protein sequence ID" value="PZD73264.1"/>
    <property type="molecule type" value="Genomic_DNA"/>
</dbReference>
<evidence type="ECO:0000256" key="2">
    <source>
        <dbReference type="ARBA" id="ARBA00022963"/>
    </source>
</evidence>
<keyword evidence="3" id="KW-0443">Lipid metabolism</keyword>
<dbReference type="GO" id="GO:0003847">
    <property type="term" value="F:1-alkyl-2-acetylglycerophosphocholine esterase activity"/>
    <property type="evidence" value="ECO:0007669"/>
    <property type="project" value="TreeGrafter"/>
</dbReference>
<reference evidence="4 5" key="1">
    <citation type="journal article" date="2018" name="Sci. Rep.">
        <title>A novel species of the marine cyanobacterium Acaryochloris with a unique pigment content and lifestyle.</title>
        <authorList>
            <person name="Partensky F."/>
            <person name="Six C."/>
            <person name="Ratin M."/>
            <person name="Garczarek L."/>
            <person name="Vaulot D."/>
            <person name="Probert I."/>
            <person name="Calteau A."/>
            <person name="Gourvil P."/>
            <person name="Marie D."/>
            <person name="Grebert T."/>
            <person name="Bouchier C."/>
            <person name="Le Panse S."/>
            <person name="Gachenot M."/>
            <person name="Rodriguez F."/>
            <person name="Garrido J.L."/>
        </authorList>
    </citation>
    <scope>NUCLEOTIDE SEQUENCE [LARGE SCALE GENOMIC DNA]</scope>
    <source>
        <strain evidence="4 5">RCC1774</strain>
    </source>
</reference>
<name>A0A2W1JTV7_9CYAN</name>
<evidence type="ECO:0000313" key="5">
    <source>
        <dbReference type="Proteomes" id="UP000248857"/>
    </source>
</evidence>
<dbReference type="OrthoDB" id="9814760at2"/>
<gene>
    <name evidence="4" type="ORF">C1752_02204</name>
</gene>
<dbReference type="SUPFAM" id="SSF53474">
    <property type="entry name" value="alpha/beta-Hydrolases"/>
    <property type="match status" value="1"/>
</dbReference>
<evidence type="ECO:0000313" key="4">
    <source>
        <dbReference type="EMBL" id="PZD73264.1"/>
    </source>
</evidence>
<dbReference type="Gene3D" id="3.40.50.1820">
    <property type="entry name" value="alpha/beta hydrolase"/>
    <property type="match status" value="1"/>
</dbReference>
<dbReference type="PANTHER" id="PTHR10272:SF0">
    <property type="entry name" value="PLATELET-ACTIVATING FACTOR ACETYLHYDROLASE"/>
    <property type="match status" value="1"/>
</dbReference>
<evidence type="ECO:0000256" key="1">
    <source>
        <dbReference type="ARBA" id="ARBA00022801"/>
    </source>
</evidence>
<organism evidence="4 5">
    <name type="scientific">Acaryochloris thomasi RCC1774</name>
    <dbReference type="NCBI Taxonomy" id="1764569"/>
    <lineage>
        <taxon>Bacteria</taxon>
        <taxon>Bacillati</taxon>
        <taxon>Cyanobacteriota</taxon>
        <taxon>Cyanophyceae</taxon>
        <taxon>Acaryochloridales</taxon>
        <taxon>Acaryochloridaceae</taxon>
        <taxon>Acaryochloris</taxon>
        <taxon>Acaryochloris thomasi</taxon>
    </lineage>
</organism>
<keyword evidence="5" id="KW-1185">Reference proteome</keyword>
<dbReference type="Proteomes" id="UP000248857">
    <property type="component" value="Unassembled WGS sequence"/>
</dbReference>
<keyword evidence="2" id="KW-0442">Lipid degradation</keyword>
<accession>A0A2W1JTV7</accession>
<evidence type="ECO:0008006" key="6">
    <source>
        <dbReference type="Google" id="ProtNLM"/>
    </source>
</evidence>
<protein>
    <recommendedName>
        <fullName evidence="6">1-alkyl-2-acetylglycerophosphocholine esterase</fullName>
    </recommendedName>
</protein>
<dbReference type="InterPro" id="IPR029058">
    <property type="entry name" value="AB_hydrolase_fold"/>
</dbReference>
<dbReference type="RefSeq" id="WP_110986177.1">
    <property type="nucleotide sequence ID" value="NZ_CAWNWM010000006.1"/>
</dbReference>
<sequence length="268" mass="29174">MTTIIFLLLVCFIVVVLLLPYGLISANPFPTPSGQWKVGTSDFIWNLPSHSGIIAKIWYPSNTRQDIHSPYIDHLDRTLSVMTTGLSPLSKLILNRLCLGRIQAPSMIDATLAQSQHGFPTILLSPGFGGVNFLNTFYALEFASHGFIVVGINHPGWSSGSLLVDGSQIAFNKVDFNNVDRADTLFAEIVEKKANNLSAVLDELFHLNATIDSWLYQKINPDKIFTAGHSSGGSASFLACGADSRIAKSVNLDGFLYMDRIDIAGVGK</sequence>
<dbReference type="PANTHER" id="PTHR10272">
    <property type="entry name" value="PLATELET-ACTIVATING FACTOR ACETYLHYDROLASE"/>
    <property type="match status" value="1"/>
</dbReference>